<dbReference type="EMBL" id="JAACNO010000094">
    <property type="protein sequence ID" value="KAF4150178.1"/>
    <property type="molecule type" value="Genomic_DNA"/>
</dbReference>
<proteinExistence type="predicted"/>
<protein>
    <submittedName>
        <fullName evidence="1">Uncharacterized protein</fullName>
    </submittedName>
</protein>
<gene>
    <name evidence="1" type="ORF">GN244_ATG09965</name>
    <name evidence="2" type="ORF">GN958_ATG00599</name>
</gene>
<evidence type="ECO:0000313" key="1">
    <source>
        <dbReference type="EMBL" id="KAF4037950.1"/>
    </source>
</evidence>
<dbReference type="EMBL" id="WSZM01000225">
    <property type="protein sequence ID" value="KAF4037950.1"/>
    <property type="molecule type" value="Genomic_DNA"/>
</dbReference>
<dbReference type="PANTHER" id="PTHR33324:SF2">
    <property type="entry name" value="MYB_SANT-LIKE DNA-BINDING DOMAIN-CONTAINING PROTEIN"/>
    <property type="match status" value="1"/>
</dbReference>
<name>A0A833T2K8_PHYIN</name>
<evidence type="ECO:0000313" key="2">
    <source>
        <dbReference type="EMBL" id="KAF4150178.1"/>
    </source>
</evidence>
<dbReference type="AlphaFoldDB" id="A0A833T2K8"/>
<comment type="caution">
    <text evidence="1">The sequence shown here is derived from an EMBL/GenBank/DDBJ whole genome shotgun (WGS) entry which is preliminary data.</text>
</comment>
<sequence length="114" mass="12622">MATAKNSGKKSNVYWGKDGVDRGKSSLDVLLDWMMVETNYNRWRGADRTSGNIKKSLVKENMAALETANISHRTPGQVRDKVSKLGEKYCSVQDFLAQTEAGIADQATLRGEIL</sequence>
<dbReference type="Proteomes" id="UP000704712">
    <property type="component" value="Unassembled WGS sequence"/>
</dbReference>
<organism evidence="1 3">
    <name type="scientific">Phytophthora infestans</name>
    <name type="common">Potato late blight agent</name>
    <name type="synonym">Botrytis infestans</name>
    <dbReference type="NCBI Taxonomy" id="4787"/>
    <lineage>
        <taxon>Eukaryota</taxon>
        <taxon>Sar</taxon>
        <taxon>Stramenopiles</taxon>
        <taxon>Oomycota</taxon>
        <taxon>Peronosporomycetes</taxon>
        <taxon>Peronosporales</taxon>
        <taxon>Peronosporaceae</taxon>
        <taxon>Phytophthora</taxon>
    </lineage>
</organism>
<dbReference type="Proteomes" id="UP000602510">
    <property type="component" value="Unassembled WGS sequence"/>
</dbReference>
<keyword evidence="3" id="KW-1185">Reference proteome</keyword>
<reference evidence="1" key="1">
    <citation type="submission" date="2020-04" db="EMBL/GenBank/DDBJ databases">
        <title>Hybrid Assembly of Korean Phytophthora infestans isolates.</title>
        <authorList>
            <person name="Prokchorchik M."/>
            <person name="Lee Y."/>
            <person name="Seo J."/>
            <person name="Cho J.-H."/>
            <person name="Park Y.-E."/>
            <person name="Jang D.-C."/>
            <person name="Im J.-S."/>
            <person name="Choi J.-G."/>
            <person name="Park H.-J."/>
            <person name="Lee G.-B."/>
            <person name="Lee Y.-G."/>
            <person name="Hong S.-Y."/>
            <person name="Cho K."/>
            <person name="Sohn K.H."/>
        </authorList>
    </citation>
    <scope>NUCLEOTIDE SEQUENCE</scope>
    <source>
        <strain evidence="1">KR_1_A1</strain>
        <strain evidence="2">KR_2_A2</strain>
    </source>
</reference>
<accession>A0A833T2K8</accession>
<evidence type="ECO:0000313" key="3">
    <source>
        <dbReference type="Proteomes" id="UP000602510"/>
    </source>
</evidence>
<dbReference type="PANTHER" id="PTHR33324">
    <property type="entry name" value="EXPRESSED PROTEIN"/>
    <property type="match status" value="1"/>
</dbReference>